<dbReference type="PROSITE" id="PS50160">
    <property type="entry name" value="DNA_LIGASE_A3"/>
    <property type="match status" value="1"/>
</dbReference>
<reference evidence="14 15" key="1">
    <citation type="submission" date="2020-05" db="EMBL/GenBank/DDBJ databases">
        <title>Vigna angularis (adzuki bean) Var. LongXiaoDou No. 4 denovo assembly.</title>
        <authorList>
            <person name="Xiang H."/>
        </authorList>
    </citation>
    <scope>NUCLEOTIDE SEQUENCE [LARGE SCALE GENOMIC DNA]</scope>
    <source>
        <tissue evidence="14">Leaf</tissue>
    </source>
</reference>
<evidence type="ECO:0000256" key="4">
    <source>
        <dbReference type="ARBA" id="ARBA00022741"/>
    </source>
</evidence>
<dbReference type="EC" id="6.5.1.1" evidence="10"/>
<dbReference type="SUPFAM" id="SSF50249">
    <property type="entry name" value="Nucleic acid-binding proteins"/>
    <property type="match status" value="1"/>
</dbReference>
<evidence type="ECO:0000313" key="14">
    <source>
        <dbReference type="EMBL" id="KAG2403793.1"/>
    </source>
</evidence>
<organism evidence="14 15">
    <name type="scientific">Phaseolus angularis</name>
    <name type="common">Azuki bean</name>
    <name type="synonym">Vigna angularis</name>
    <dbReference type="NCBI Taxonomy" id="3914"/>
    <lineage>
        <taxon>Eukaryota</taxon>
        <taxon>Viridiplantae</taxon>
        <taxon>Streptophyta</taxon>
        <taxon>Embryophyta</taxon>
        <taxon>Tracheophyta</taxon>
        <taxon>Spermatophyta</taxon>
        <taxon>Magnoliopsida</taxon>
        <taxon>eudicotyledons</taxon>
        <taxon>Gunneridae</taxon>
        <taxon>Pentapetalae</taxon>
        <taxon>rosids</taxon>
        <taxon>fabids</taxon>
        <taxon>Fabales</taxon>
        <taxon>Fabaceae</taxon>
        <taxon>Papilionoideae</taxon>
        <taxon>50 kb inversion clade</taxon>
        <taxon>NPAAA clade</taxon>
        <taxon>indigoferoid/millettioid clade</taxon>
        <taxon>Phaseoleae</taxon>
        <taxon>Vigna</taxon>
    </lineage>
</organism>
<keyword evidence="8" id="KW-0539">Nucleus</keyword>
<dbReference type="Gene3D" id="3.30.1490.70">
    <property type="match status" value="1"/>
</dbReference>
<dbReference type="Gene3D" id="1.10.3260.10">
    <property type="entry name" value="DNA ligase, ATP-dependent, N-terminal domain"/>
    <property type="match status" value="1"/>
</dbReference>
<dbReference type="Gene3D" id="3.60.15.10">
    <property type="entry name" value="Ribonuclease Z/Hydroxyacylglutathione hydrolase-like"/>
    <property type="match status" value="1"/>
</dbReference>
<dbReference type="CDD" id="cd07900">
    <property type="entry name" value="Adenylation_DNA_ligase_I_Euk"/>
    <property type="match status" value="1"/>
</dbReference>
<dbReference type="NCBIfam" id="TIGR00574">
    <property type="entry name" value="dnl1"/>
    <property type="match status" value="1"/>
</dbReference>
<evidence type="ECO:0000313" key="15">
    <source>
        <dbReference type="Proteomes" id="UP000743370"/>
    </source>
</evidence>
<dbReference type="EMBL" id="JABFOF010000002">
    <property type="protein sequence ID" value="KAG2403793.1"/>
    <property type="molecule type" value="Genomic_DNA"/>
</dbReference>
<dbReference type="InterPro" id="IPR050191">
    <property type="entry name" value="ATP-dep_DNA_ligase"/>
</dbReference>
<gene>
    <name evidence="14" type="ORF">HKW66_Vig0107130</name>
</gene>
<protein>
    <recommendedName>
        <fullName evidence="10">DNA ligase</fullName>
        <ecNumber evidence="10">6.5.1.1</ecNumber>
    </recommendedName>
</protein>
<dbReference type="InterPro" id="IPR012308">
    <property type="entry name" value="DNA_ligase_ATP-dep_N"/>
</dbReference>
<keyword evidence="7 10" id="KW-0234">DNA repair</keyword>
<dbReference type="Pfam" id="PF01068">
    <property type="entry name" value="DNA_ligase_A_M"/>
    <property type="match status" value="1"/>
</dbReference>
<evidence type="ECO:0000256" key="6">
    <source>
        <dbReference type="ARBA" id="ARBA00022840"/>
    </source>
</evidence>
<evidence type="ECO:0000256" key="12">
    <source>
        <dbReference type="SAM" id="MobiDB-lite"/>
    </source>
</evidence>
<dbReference type="GO" id="GO:0006281">
    <property type="term" value="P:DNA repair"/>
    <property type="evidence" value="ECO:0007669"/>
    <property type="project" value="UniProtKB-KW"/>
</dbReference>
<dbReference type="FunFam" id="2.40.50.140:FF:000220">
    <property type="entry name" value="DNA ligase"/>
    <property type="match status" value="1"/>
</dbReference>
<evidence type="ECO:0000256" key="7">
    <source>
        <dbReference type="ARBA" id="ARBA00023204"/>
    </source>
</evidence>
<feature type="compositionally biased region" description="Polar residues" evidence="12">
    <location>
        <begin position="561"/>
        <end position="570"/>
    </location>
</feature>
<dbReference type="GO" id="GO:0003677">
    <property type="term" value="F:DNA binding"/>
    <property type="evidence" value="ECO:0007669"/>
    <property type="project" value="InterPro"/>
</dbReference>
<evidence type="ECO:0000256" key="3">
    <source>
        <dbReference type="ARBA" id="ARBA00022705"/>
    </source>
</evidence>
<feature type="region of interest" description="Disordered" evidence="12">
    <location>
        <begin position="548"/>
        <end position="644"/>
    </location>
</feature>
<dbReference type="Pfam" id="PF07522">
    <property type="entry name" value="DRMBL"/>
    <property type="match status" value="1"/>
</dbReference>
<dbReference type="InterPro" id="IPR011084">
    <property type="entry name" value="DRMBL"/>
</dbReference>
<feature type="compositionally biased region" description="Basic residues" evidence="12">
    <location>
        <begin position="583"/>
        <end position="600"/>
    </location>
</feature>
<accession>A0A8T0L002</accession>
<keyword evidence="4 10" id="KW-0547">Nucleotide-binding</keyword>
<comment type="catalytic activity">
    <reaction evidence="9 10">
        <text>ATP + (deoxyribonucleotide)n-3'-hydroxyl + 5'-phospho-(deoxyribonucleotide)m = (deoxyribonucleotide)n+m + AMP + diphosphate.</text>
        <dbReference type="EC" id="6.5.1.1"/>
    </reaction>
</comment>
<keyword evidence="10" id="KW-0233">DNA recombination</keyword>
<dbReference type="CDD" id="cd16273">
    <property type="entry name" value="SNM1A-1C-like_MBL-fold"/>
    <property type="match status" value="1"/>
</dbReference>
<dbReference type="PANTHER" id="PTHR45674">
    <property type="entry name" value="DNA LIGASE 1/3 FAMILY MEMBER"/>
    <property type="match status" value="1"/>
</dbReference>
<keyword evidence="3" id="KW-0235">DNA replication</keyword>
<feature type="domain" description="ATP-dependent DNA ligase family profile" evidence="13">
    <location>
        <begin position="1167"/>
        <end position="1245"/>
    </location>
</feature>
<dbReference type="SUPFAM" id="SSF117018">
    <property type="entry name" value="ATP-dependent DNA ligase DNA-binding domain"/>
    <property type="match status" value="1"/>
</dbReference>
<dbReference type="GO" id="GO:0006310">
    <property type="term" value="P:DNA recombination"/>
    <property type="evidence" value="ECO:0007669"/>
    <property type="project" value="UniProtKB-KW"/>
</dbReference>
<sequence length="1369" mass="152548">MDSETLDSTQLFLTALKTLQPDPPPPASTSLSPFPSSLPHSKLIPHTRFLVDAFRHAGPYSHSYFLSHFHSDHYTGLSASWSRGVIFCSATTASLLRNILHVPAALVVPLPLRQTLCIDGAQVTLLDANHCPGAVQFLFAIPCADGTAALRYVHTGDFRFSSSMVSEPALASFVGADAVFLDTTYCNPKFVFPSQEESIDYVASVVERVERECGDSNDKVLFLVATYVIGKEKILLELARRFKRKIHVDARKMEVLRVLGYGESGEFTENGLESNIHVVGWNVLGETWPYFRPNFVKMKEVMAERGGSYSRVVGFVPTGWTYEVKRSRFAVKCKDSFQIHLVPYSEHSNYDELREYVKFLKPKRVVPTVGLDVEKSDSKHANRIMKHFAGLVDETANKHEFLRGFCRGLGEVGFKAEKGVSDVLEPGQGMGKEVIPLEEVEGDKSIDPGVAVGLHSFMGDTCTEDPTLLTDEEKEKIIRELSCSLPTWVTRDQMLDMISISGSNVVEAVSNFYERETEFHEQVISCQTPVSTSKCCTLNDTDSFAKPSLNNANNTSKNINIFPSQDSKSTILRHKLPSPVSPAKRKRSSGSKPNKKGKVKAKSEPSDSKQSTLTRFFKKVIPEIPGGTQSDNSEPKLEQSSEVEDLLPTDVGQIYKDEIDQFLQIINGNESLKNHAMTIIKKTKGDVNKALDIYYCNSGNLSENELSVQEESQIDRPLVKKHASEELRIMPDISGQKVLKDNVDATQLSLPPEKYNPIEHDHCLYAMFLSHSLLALSPADVLPAVYLCTNKIAADHENKELNIGGSLVTAALEEACGTNRLKIREMYNKFGDLGDVAQECRQTQRLLAPPTPLLIKDVFSALQKISVQTGNGSISRKKGIIVHLMHSCREKEMKFLVRTLVRNLRIGAMLRTVLPALAHAVAMNSSPTFHQGGTAENLKEKLQVLSMAVVEAYNILPNLDLIVPSLMNKGIDFSVSSLSMVPGIPIKPMLAKITNGIPQALKLFENKAFTCEYKYDGQRAQIHKLVDGSIRVFSRNGDETTSRFPDLIDIIKESSKPVASTFVMDAEVVGIDRKNGCRIMSFQELSSRGRGGKDALVTAESIKLINDDQTYESQIKRKVGYWVFLYALDENLKDLFYDEKPGYFEYAKETTIEADDACLACEATLTKINTFLEEAIHSSCEGIMVKTLDVEAGYFPSKRSDKWLKVKRDYVEGLNDTLDLVPIGAWHGNGRKAGWYSPFLVACFNPETEEYQSVCRVMSGFSDSFYIEMKEFFSGDKVLSKKPPYYQTGEAPDIWFCPQVVWEIKGADFTVSPVHHAAIGLVHPSRGISIRFPRFICCVSDRNPEECSTASDIVEMFHSQTRKMDVTAK</sequence>
<dbReference type="InterPro" id="IPR036866">
    <property type="entry name" value="RibonucZ/Hydroxyglut_hydro"/>
</dbReference>
<keyword evidence="6 10" id="KW-0067">ATP-binding</keyword>
<dbReference type="InterPro" id="IPR012309">
    <property type="entry name" value="DNA_ligase_ATP-dep_C"/>
</dbReference>
<dbReference type="Gene3D" id="3.40.50.12650">
    <property type="match status" value="1"/>
</dbReference>
<comment type="caution">
    <text evidence="14">The sequence shown here is derived from an EMBL/GenBank/DDBJ whole genome shotgun (WGS) entry which is preliminary data.</text>
</comment>
<evidence type="ECO:0000256" key="1">
    <source>
        <dbReference type="ARBA" id="ARBA00007572"/>
    </source>
</evidence>
<evidence type="ECO:0000256" key="11">
    <source>
        <dbReference type="RuleBase" id="RU004196"/>
    </source>
</evidence>
<evidence type="ECO:0000256" key="10">
    <source>
        <dbReference type="RuleBase" id="RU000617"/>
    </source>
</evidence>
<dbReference type="Proteomes" id="UP000743370">
    <property type="component" value="Unassembled WGS sequence"/>
</dbReference>
<evidence type="ECO:0000256" key="9">
    <source>
        <dbReference type="ARBA" id="ARBA00034003"/>
    </source>
</evidence>
<dbReference type="InterPro" id="IPR000977">
    <property type="entry name" value="DNA_ligase_ATP-dep"/>
</dbReference>
<dbReference type="GO" id="GO:0006273">
    <property type="term" value="P:lagging strand elongation"/>
    <property type="evidence" value="ECO:0007669"/>
    <property type="project" value="TreeGrafter"/>
</dbReference>
<dbReference type="FunFam" id="3.60.15.10:FF:000027">
    <property type="entry name" value="DNA ligase 6"/>
    <property type="match status" value="1"/>
</dbReference>
<evidence type="ECO:0000256" key="5">
    <source>
        <dbReference type="ARBA" id="ARBA00022763"/>
    </source>
</evidence>
<dbReference type="InterPro" id="IPR012310">
    <property type="entry name" value="DNA_ligase_ATP-dep_cent"/>
</dbReference>
<comment type="similarity">
    <text evidence="1 11">Belongs to the ATP-dependent DNA ligase family.</text>
</comment>
<name>A0A8T0L002_PHAAN</name>
<dbReference type="GO" id="GO:0071897">
    <property type="term" value="P:DNA biosynthetic process"/>
    <property type="evidence" value="ECO:0007669"/>
    <property type="project" value="InterPro"/>
</dbReference>
<dbReference type="FunFam" id="3.40.50.12650:FF:000006">
    <property type="entry name" value="DNA ligase"/>
    <property type="match status" value="1"/>
</dbReference>
<dbReference type="Pfam" id="PF04675">
    <property type="entry name" value="DNA_ligase_A_N"/>
    <property type="match status" value="1"/>
</dbReference>
<evidence type="ECO:0000256" key="8">
    <source>
        <dbReference type="ARBA" id="ARBA00023242"/>
    </source>
</evidence>
<dbReference type="GO" id="GO:0003910">
    <property type="term" value="F:DNA ligase (ATP) activity"/>
    <property type="evidence" value="ECO:0007669"/>
    <property type="project" value="UniProtKB-EC"/>
</dbReference>
<dbReference type="PANTHER" id="PTHR45674:SF9">
    <property type="entry name" value="DNA LIGASE 3"/>
    <property type="match status" value="1"/>
</dbReference>
<keyword evidence="2 10" id="KW-0436">Ligase</keyword>
<dbReference type="Gene3D" id="3.30.470.30">
    <property type="entry name" value="DNA ligase/mRNA capping enzyme"/>
    <property type="match status" value="1"/>
</dbReference>
<dbReference type="Gene3D" id="2.40.50.140">
    <property type="entry name" value="Nucleic acid-binding proteins"/>
    <property type="match status" value="1"/>
</dbReference>
<dbReference type="CDD" id="cd07969">
    <property type="entry name" value="OBF_DNA_ligase_I"/>
    <property type="match status" value="1"/>
</dbReference>
<dbReference type="SUPFAM" id="SSF56091">
    <property type="entry name" value="DNA ligase/mRNA capping enzyme, catalytic domain"/>
    <property type="match status" value="1"/>
</dbReference>
<keyword evidence="5 10" id="KW-0227">DNA damage</keyword>
<dbReference type="InterPro" id="IPR012340">
    <property type="entry name" value="NA-bd_OB-fold"/>
</dbReference>
<evidence type="ECO:0000259" key="13">
    <source>
        <dbReference type="PROSITE" id="PS50160"/>
    </source>
</evidence>
<evidence type="ECO:0000256" key="2">
    <source>
        <dbReference type="ARBA" id="ARBA00022598"/>
    </source>
</evidence>
<dbReference type="PROSITE" id="PS00697">
    <property type="entry name" value="DNA_LIGASE_A1"/>
    <property type="match status" value="1"/>
</dbReference>
<dbReference type="InterPro" id="IPR036599">
    <property type="entry name" value="DNA_ligase_N_sf"/>
</dbReference>
<dbReference type="SUPFAM" id="SSF56281">
    <property type="entry name" value="Metallo-hydrolase/oxidoreductase"/>
    <property type="match status" value="1"/>
</dbReference>
<dbReference type="InterPro" id="IPR016059">
    <property type="entry name" value="DNA_ligase_ATP-dep_CS"/>
</dbReference>
<dbReference type="Pfam" id="PF04679">
    <property type="entry name" value="DNA_ligase_A_C"/>
    <property type="match status" value="1"/>
</dbReference>
<feature type="compositionally biased region" description="Low complexity" evidence="12">
    <location>
        <begin position="550"/>
        <end position="560"/>
    </location>
</feature>
<proteinExistence type="inferred from homology"/>
<dbReference type="GO" id="GO:0005524">
    <property type="term" value="F:ATP binding"/>
    <property type="evidence" value="ECO:0007669"/>
    <property type="project" value="UniProtKB-KW"/>
</dbReference>